<comment type="caution">
    <text evidence="2">The sequence shown here is derived from an EMBL/GenBank/DDBJ whole genome shotgun (WGS) entry which is preliminary data.</text>
</comment>
<dbReference type="Proteomes" id="UP000235965">
    <property type="component" value="Unassembled WGS sequence"/>
</dbReference>
<dbReference type="Gene3D" id="2.130.10.10">
    <property type="entry name" value="YVTN repeat-like/Quinoprotein amine dehydrogenase"/>
    <property type="match status" value="1"/>
</dbReference>
<dbReference type="Gene3D" id="3.30.420.10">
    <property type="entry name" value="Ribonuclease H-like superfamily/Ribonuclease H"/>
    <property type="match status" value="1"/>
</dbReference>
<evidence type="ECO:0000313" key="3">
    <source>
        <dbReference type="Proteomes" id="UP000235965"/>
    </source>
</evidence>
<dbReference type="InterPro" id="IPR036397">
    <property type="entry name" value="RNaseH_sf"/>
</dbReference>
<dbReference type="EMBL" id="NEVH01003737">
    <property type="protein sequence ID" value="PNF40422.1"/>
    <property type="molecule type" value="Genomic_DNA"/>
</dbReference>
<reference evidence="2 3" key="1">
    <citation type="submission" date="2017-12" db="EMBL/GenBank/DDBJ databases">
        <title>Hemimetabolous genomes reveal molecular basis of termite eusociality.</title>
        <authorList>
            <person name="Harrison M.C."/>
            <person name="Jongepier E."/>
            <person name="Robertson H.M."/>
            <person name="Arning N."/>
            <person name="Bitard-Feildel T."/>
            <person name="Chao H."/>
            <person name="Childers C.P."/>
            <person name="Dinh H."/>
            <person name="Doddapaneni H."/>
            <person name="Dugan S."/>
            <person name="Gowin J."/>
            <person name="Greiner C."/>
            <person name="Han Y."/>
            <person name="Hu H."/>
            <person name="Hughes D.S.T."/>
            <person name="Huylmans A.-K."/>
            <person name="Kemena C."/>
            <person name="Kremer L.P.M."/>
            <person name="Lee S.L."/>
            <person name="Lopez-Ezquerra A."/>
            <person name="Mallet L."/>
            <person name="Monroy-Kuhn J.M."/>
            <person name="Moser A."/>
            <person name="Murali S.C."/>
            <person name="Muzny D.M."/>
            <person name="Otani S."/>
            <person name="Piulachs M.-D."/>
            <person name="Poelchau M."/>
            <person name="Qu J."/>
            <person name="Schaub F."/>
            <person name="Wada-Katsumata A."/>
            <person name="Worley K.C."/>
            <person name="Xie Q."/>
            <person name="Ylla G."/>
            <person name="Poulsen M."/>
            <person name="Gibbs R.A."/>
            <person name="Schal C."/>
            <person name="Richards S."/>
            <person name="Belles X."/>
            <person name="Korb J."/>
            <person name="Bornberg-Bauer E."/>
        </authorList>
    </citation>
    <scope>NUCLEOTIDE SEQUENCE [LARGE SCALE GENOMIC DNA]</scope>
    <source>
        <tissue evidence="2">Whole body</tissue>
    </source>
</reference>
<dbReference type="InParanoid" id="A0A2J7RHV9"/>
<dbReference type="STRING" id="105785.A0A2J7RHV9"/>
<evidence type="ECO:0000313" key="2">
    <source>
        <dbReference type="EMBL" id="PNF40422.1"/>
    </source>
</evidence>
<dbReference type="GO" id="GO:0003676">
    <property type="term" value="F:nucleic acid binding"/>
    <property type="evidence" value="ECO:0007669"/>
    <property type="project" value="InterPro"/>
</dbReference>
<sequence>MSEQKVPRSVEQRIVIKFLGGNVPSTEIHHRLQQRYGEECLSWTRVFEWYTLTCENRHITIKELGAMLSISVGSVEDIMKYHLHYRKVNARPPGNDNGNPEIEMEPSDTSAVQSRFGTKDFYLFGRLRSDLQGMRFVDNDAIIQNVREWIRRQPQNFFEKGIRMLPERRKKCVDSGGDLIGIASVLEEPTASSSLPAIIFITPYHLEWIEYHTVVAAPVEWIPLSLSDGLFSSRSRDHNWWYEIKILAATTARRLAVVDVERGEQLLAYDNCAFSGRDRTGLAADPVCPNMAVSVAVNGKGLTLLDLRMPLPLDFVYDLHGSVIRDLAFMHPSWPWVRGQQSALLTAGGDGTCKVSTLDGRVLHAFQAGHQVNTVCPTPEPYNIGADDGFYSVIMSGGDMVSAYVPDTGIQEHLKEHRDMQIWKLRYTSNGSQLYSVCDGGVVRRYRRYPHHHEYLGEVYQHKGDIQDLDISPYDEYIITASKDRSVGVLRLGAPNHGWTEYSELT</sequence>
<keyword evidence="3" id="KW-1185">Reference proteome</keyword>
<accession>A0A2J7RHV9</accession>
<dbReference type="SUPFAM" id="SSF50998">
    <property type="entry name" value="Quinoprotein alcohol dehydrogenase-like"/>
    <property type="match status" value="1"/>
</dbReference>
<dbReference type="AlphaFoldDB" id="A0A2J7RHV9"/>
<dbReference type="OrthoDB" id="1602884at2759"/>
<dbReference type="InterPro" id="IPR011047">
    <property type="entry name" value="Quinoprotein_ADH-like_sf"/>
</dbReference>
<dbReference type="SMART" id="SM00320">
    <property type="entry name" value="WD40"/>
    <property type="match status" value="3"/>
</dbReference>
<feature type="region of interest" description="Disordered" evidence="1">
    <location>
        <begin position="89"/>
        <end position="109"/>
    </location>
</feature>
<name>A0A2J7RHV9_9NEOP</name>
<dbReference type="InterPro" id="IPR001680">
    <property type="entry name" value="WD40_rpt"/>
</dbReference>
<organism evidence="2 3">
    <name type="scientific">Cryptotermes secundus</name>
    <dbReference type="NCBI Taxonomy" id="105785"/>
    <lineage>
        <taxon>Eukaryota</taxon>
        <taxon>Metazoa</taxon>
        <taxon>Ecdysozoa</taxon>
        <taxon>Arthropoda</taxon>
        <taxon>Hexapoda</taxon>
        <taxon>Insecta</taxon>
        <taxon>Pterygota</taxon>
        <taxon>Neoptera</taxon>
        <taxon>Polyneoptera</taxon>
        <taxon>Dictyoptera</taxon>
        <taxon>Blattodea</taxon>
        <taxon>Blattoidea</taxon>
        <taxon>Termitoidae</taxon>
        <taxon>Kalotermitidae</taxon>
        <taxon>Cryptotermitinae</taxon>
        <taxon>Cryptotermes</taxon>
    </lineage>
</organism>
<proteinExistence type="predicted"/>
<protein>
    <recommendedName>
        <fullName evidence="4">Mos1 transposase HTH domain-containing protein</fullName>
    </recommendedName>
</protein>
<evidence type="ECO:0008006" key="4">
    <source>
        <dbReference type="Google" id="ProtNLM"/>
    </source>
</evidence>
<dbReference type="PANTHER" id="PTHR46060">
    <property type="entry name" value="MARINER MOS1 TRANSPOSASE-LIKE PROTEIN"/>
    <property type="match status" value="1"/>
</dbReference>
<dbReference type="InterPro" id="IPR052709">
    <property type="entry name" value="Transposase-MT_Hybrid"/>
</dbReference>
<dbReference type="PANTHER" id="PTHR46060:SF1">
    <property type="entry name" value="MARINER MOS1 TRANSPOSASE-LIKE PROTEIN"/>
    <property type="match status" value="1"/>
</dbReference>
<dbReference type="Pfam" id="PF00400">
    <property type="entry name" value="WD40"/>
    <property type="match status" value="1"/>
</dbReference>
<dbReference type="InterPro" id="IPR015943">
    <property type="entry name" value="WD40/YVTN_repeat-like_dom_sf"/>
</dbReference>
<gene>
    <name evidence="2" type="ORF">B7P43_G01588</name>
</gene>
<evidence type="ECO:0000256" key="1">
    <source>
        <dbReference type="SAM" id="MobiDB-lite"/>
    </source>
</evidence>